<protein>
    <recommendedName>
        <fullName evidence="4">Sugar ABC transporter ATPase</fullName>
    </recommendedName>
</protein>
<dbReference type="EMBL" id="FPBH01000013">
    <property type="protein sequence ID" value="SFU17603.1"/>
    <property type="molecule type" value="Genomic_DNA"/>
</dbReference>
<proteinExistence type="predicted"/>
<evidence type="ECO:0000313" key="2">
    <source>
        <dbReference type="EMBL" id="SFU17603.1"/>
    </source>
</evidence>
<dbReference type="RefSeq" id="WP_093636652.1">
    <property type="nucleotide sequence ID" value="NZ_FPBH01000013.1"/>
</dbReference>
<gene>
    <name evidence="2" type="ORF">SAMN05192563_10139</name>
</gene>
<feature type="signal peptide" evidence="1">
    <location>
        <begin position="1"/>
        <end position="24"/>
    </location>
</feature>
<dbReference type="OrthoDB" id="9095088at2"/>
<evidence type="ECO:0000256" key="1">
    <source>
        <dbReference type="SAM" id="SignalP"/>
    </source>
</evidence>
<organism evidence="2 3">
    <name type="scientific">Paraburkholderia aspalathi</name>
    <dbReference type="NCBI Taxonomy" id="1324617"/>
    <lineage>
        <taxon>Bacteria</taxon>
        <taxon>Pseudomonadati</taxon>
        <taxon>Pseudomonadota</taxon>
        <taxon>Betaproteobacteria</taxon>
        <taxon>Burkholderiales</taxon>
        <taxon>Burkholderiaceae</taxon>
        <taxon>Paraburkholderia</taxon>
    </lineage>
</organism>
<dbReference type="Proteomes" id="UP000198844">
    <property type="component" value="Unassembled WGS sequence"/>
</dbReference>
<feature type="chain" id="PRO_5011642458" description="Sugar ABC transporter ATPase" evidence="1">
    <location>
        <begin position="25"/>
        <end position="136"/>
    </location>
</feature>
<keyword evidence="1" id="KW-0732">Signal</keyword>
<dbReference type="AlphaFoldDB" id="A0A1I7E167"/>
<sequence length="136" mass="14120">MNKLLPPTIATLAGCMISFGTAHGADSKDAQPCSAENAALHGPFVPHFFFPDQQGNPVKPTTTVRSFTSQGCAGAVLQGEQGTARVGGDTIELKGGTVYVNGVSYGAVTPAQTVEYDVTPDKRTLVVDGKVRSPAR</sequence>
<evidence type="ECO:0000313" key="3">
    <source>
        <dbReference type="Proteomes" id="UP000198844"/>
    </source>
</evidence>
<dbReference type="PROSITE" id="PS51257">
    <property type="entry name" value="PROKAR_LIPOPROTEIN"/>
    <property type="match status" value="1"/>
</dbReference>
<reference evidence="2 3" key="1">
    <citation type="submission" date="2016-10" db="EMBL/GenBank/DDBJ databases">
        <authorList>
            <person name="de Groot N.N."/>
        </authorList>
    </citation>
    <scope>NUCLEOTIDE SEQUENCE [LARGE SCALE GENOMIC DNA]</scope>
    <source>
        <strain evidence="2 3">LMG 27731</strain>
    </source>
</reference>
<name>A0A1I7E167_9BURK</name>
<accession>A0A1I7E167</accession>
<evidence type="ECO:0008006" key="4">
    <source>
        <dbReference type="Google" id="ProtNLM"/>
    </source>
</evidence>